<dbReference type="InterPro" id="IPR010982">
    <property type="entry name" value="Lambda_DNA-bd_dom_sf"/>
</dbReference>
<dbReference type="PANTHER" id="PTHR46558:SF4">
    <property type="entry name" value="DNA-BIDING PHAGE PROTEIN"/>
    <property type="match status" value="1"/>
</dbReference>
<protein>
    <submittedName>
        <fullName evidence="3">Transcriptional regulator</fullName>
    </submittedName>
</protein>
<dbReference type="CDD" id="cd00093">
    <property type="entry name" value="HTH_XRE"/>
    <property type="match status" value="1"/>
</dbReference>
<dbReference type="InterPro" id="IPR001387">
    <property type="entry name" value="Cro/C1-type_HTH"/>
</dbReference>
<dbReference type="RefSeq" id="WP_098680276.1">
    <property type="nucleotide sequence ID" value="NZ_JARTVI010000002.1"/>
</dbReference>
<feature type="domain" description="HTH cro/C1-type" evidence="2">
    <location>
        <begin position="5"/>
        <end position="59"/>
    </location>
</feature>
<organism evidence="3 4">
    <name type="scientific">Bacillus thuringiensis</name>
    <dbReference type="NCBI Taxonomy" id="1428"/>
    <lineage>
        <taxon>Bacteria</taxon>
        <taxon>Bacillati</taxon>
        <taxon>Bacillota</taxon>
        <taxon>Bacilli</taxon>
        <taxon>Bacillales</taxon>
        <taxon>Bacillaceae</taxon>
        <taxon>Bacillus</taxon>
        <taxon>Bacillus cereus group</taxon>
    </lineage>
</organism>
<dbReference type="SUPFAM" id="SSF47413">
    <property type="entry name" value="lambda repressor-like DNA-binding domains"/>
    <property type="match status" value="1"/>
</dbReference>
<dbReference type="Proteomes" id="UP000225910">
    <property type="component" value="Unassembled WGS sequence"/>
</dbReference>
<evidence type="ECO:0000259" key="2">
    <source>
        <dbReference type="PROSITE" id="PS50943"/>
    </source>
</evidence>
<comment type="caution">
    <text evidence="3">The sequence shown here is derived from an EMBL/GenBank/DDBJ whole genome shotgun (WGS) entry which is preliminary data.</text>
</comment>
<accession>A0A9X7FYD7</accession>
<name>A0A9X7FYD7_BACTU</name>
<keyword evidence="1" id="KW-0238">DNA-binding</keyword>
<dbReference type="Pfam" id="PF01381">
    <property type="entry name" value="HTH_3"/>
    <property type="match status" value="1"/>
</dbReference>
<reference evidence="3 4" key="1">
    <citation type="submission" date="2017-09" db="EMBL/GenBank/DDBJ databases">
        <title>Large-scale bioinformatics analysis of Bacillus genomes uncovers conserved roles of natural products in bacterial physiology.</title>
        <authorList>
            <consortium name="Agbiome Team Llc"/>
            <person name="Bleich R.M."/>
            <person name="Grubbs K.J."/>
            <person name="Santa Maria K.C."/>
            <person name="Allen S.E."/>
            <person name="Farag S."/>
            <person name="Shank E.A."/>
            <person name="Bowers A."/>
        </authorList>
    </citation>
    <scope>NUCLEOTIDE SEQUENCE [LARGE SCALE GENOMIC DNA]</scope>
    <source>
        <strain evidence="3 4">AFS064137</strain>
    </source>
</reference>
<evidence type="ECO:0000313" key="4">
    <source>
        <dbReference type="Proteomes" id="UP000225910"/>
    </source>
</evidence>
<gene>
    <name evidence="3" type="ORF">COK81_34160</name>
</gene>
<sequence length="62" mass="7475">MHKNLYIARKEQRMTQEKAAKLINIAQRTYQSKEQGRHDFTLKEAQKLAKYFKTTVDELFEK</sequence>
<dbReference type="AlphaFoldDB" id="A0A9X7FYD7"/>
<dbReference type="PANTHER" id="PTHR46558">
    <property type="entry name" value="TRACRIPTIONAL REGULATORY PROTEIN-RELATED-RELATED"/>
    <property type="match status" value="1"/>
</dbReference>
<dbReference type="SMART" id="SM00530">
    <property type="entry name" value="HTH_XRE"/>
    <property type="match status" value="1"/>
</dbReference>
<evidence type="ECO:0000256" key="1">
    <source>
        <dbReference type="ARBA" id="ARBA00023125"/>
    </source>
</evidence>
<evidence type="ECO:0000313" key="3">
    <source>
        <dbReference type="EMBL" id="PFT70471.1"/>
    </source>
</evidence>
<dbReference type="PROSITE" id="PS50943">
    <property type="entry name" value="HTH_CROC1"/>
    <property type="match status" value="1"/>
</dbReference>
<proteinExistence type="predicted"/>
<dbReference type="Gene3D" id="1.10.260.40">
    <property type="entry name" value="lambda repressor-like DNA-binding domains"/>
    <property type="match status" value="1"/>
</dbReference>
<dbReference type="GO" id="GO:0003677">
    <property type="term" value="F:DNA binding"/>
    <property type="evidence" value="ECO:0007669"/>
    <property type="project" value="UniProtKB-KW"/>
</dbReference>
<dbReference type="EMBL" id="NVCU01000566">
    <property type="protein sequence ID" value="PFT70471.1"/>
    <property type="molecule type" value="Genomic_DNA"/>
</dbReference>